<dbReference type="PANTHER" id="PTHR11236:SF50">
    <property type="entry name" value="AMINODEOXYCHORISMATE SYNTHASE COMPONENT 1"/>
    <property type="match status" value="1"/>
</dbReference>
<dbReference type="Pfam" id="PF00425">
    <property type="entry name" value="Chorismate_bind"/>
    <property type="match status" value="1"/>
</dbReference>
<dbReference type="Pfam" id="PF01063">
    <property type="entry name" value="Aminotran_4"/>
    <property type="match status" value="1"/>
</dbReference>
<dbReference type="InterPro" id="IPR043132">
    <property type="entry name" value="BCAT-like_C"/>
</dbReference>
<proteinExistence type="predicted"/>
<dbReference type="InterPro" id="IPR036038">
    <property type="entry name" value="Aminotransferase-like"/>
</dbReference>
<dbReference type="EMBL" id="CP155620">
    <property type="protein sequence ID" value="XBJ28586.1"/>
    <property type="molecule type" value="Genomic_DNA"/>
</dbReference>
<dbReference type="RefSeq" id="WP_348518185.1">
    <property type="nucleotide sequence ID" value="NZ_CP155620.1"/>
</dbReference>
<dbReference type="AlphaFoldDB" id="A0AAU7E531"/>
<sequence length="588" mass="69610">MRNFAIFDNQIYYDLKCILKAKNQKESKKCFKILQKYKHKFFFICVIDYEFYEYLEDKNYKSKEEYLKFFVYRKRKPFKPLEIDDESFLPSFKSNLDFKEYEKNFALVKKAIAKGQSYQINLTQSFDFESKLDGFSLFNLLSKRQDTEFKAFIKDEKKEILSFSPELFFKTSKRNIITKPMKGTVKRDENPKKDEENKLFLKNDSKNLSENVMIADLLRNDLSKLIKKESMKTRLFKIQSHPTLHQMTSTIKGKLKKNTTYYKIFKALFPSGSITGAPKIESIKLIKDLEKRQRGIYCGAIGLVHKKKSKFSVAIRTIEKEKVYKYSVGSGLVWDSKLNEEFEELKLKASFLMPKDFYLFETMYYKNGFILFFKEHLQRLLNSAFKLGFNTEKLNHKFESILNKNTNFDEFKNLSLEKLNQKLFDEKHSLFYKFKLNAPKKALIKIILEKSGDFKISTTSLTEQTSDLLLLSDEKLNSCSDFLYHKTSLRKIYDEKSFLWKENQCFDIAFFNQKDELCEGSRSNIIIKKDDIFYTPTLQSGLLNGIYRQFLLDLNLVKEKTLFKEDLINADEIYCINSVRGLKKVKLK</sequence>
<dbReference type="GO" id="GO:0000162">
    <property type="term" value="P:L-tryptophan biosynthetic process"/>
    <property type="evidence" value="ECO:0007669"/>
    <property type="project" value="TreeGrafter"/>
</dbReference>
<dbReference type="InterPro" id="IPR005801">
    <property type="entry name" value="ADC_synthase"/>
</dbReference>
<protein>
    <submittedName>
        <fullName evidence="2">Bifunctional anthranilate synthase component I family protein/aminotransferase class IV</fullName>
    </submittedName>
</protein>
<dbReference type="InterPro" id="IPR019999">
    <property type="entry name" value="Anth_synth_I-like"/>
</dbReference>
<dbReference type="Gene3D" id="3.20.10.10">
    <property type="entry name" value="D-amino Acid Aminotransferase, subunit A, domain 2"/>
    <property type="match status" value="1"/>
</dbReference>
<accession>A0AAU7E531</accession>
<reference evidence="2" key="1">
    <citation type="submission" date="2024-05" db="EMBL/GenBank/DDBJ databases">
        <title>Campylobacter coli isolated from environmental waters in Slovenia.</title>
        <authorList>
            <person name="Zautner A.E."/>
            <person name="Bunk B."/>
            <person name="Riedel T."/>
            <person name="Sproeer C."/>
        </authorList>
    </citation>
    <scope>NUCLEOTIDE SEQUENCE</scope>
    <source>
        <strain evidence="2">CCS1377</strain>
    </source>
</reference>
<dbReference type="Gene3D" id="3.60.120.10">
    <property type="entry name" value="Anthranilate synthase"/>
    <property type="match status" value="1"/>
</dbReference>
<dbReference type="Gene3D" id="3.30.470.10">
    <property type="match status" value="1"/>
</dbReference>
<dbReference type="InterPro" id="IPR015890">
    <property type="entry name" value="Chorismate_C"/>
</dbReference>
<feature type="domain" description="Chorismate-utilising enzyme C-terminal" evidence="1">
    <location>
        <begin position="98"/>
        <end position="348"/>
    </location>
</feature>
<dbReference type="GO" id="GO:0046820">
    <property type="term" value="F:4-amino-4-deoxychorismate synthase activity"/>
    <property type="evidence" value="ECO:0007669"/>
    <property type="project" value="TreeGrafter"/>
</dbReference>
<dbReference type="SUPFAM" id="SSF56322">
    <property type="entry name" value="ADC synthase"/>
    <property type="match status" value="1"/>
</dbReference>
<dbReference type="InterPro" id="IPR043131">
    <property type="entry name" value="BCAT-like_N"/>
</dbReference>
<gene>
    <name evidence="2" type="ORF">AAH949_05625</name>
</gene>
<evidence type="ECO:0000259" key="1">
    <source>
        <dbReference type="Pfam" id="PF00425"/>
    </source>
</evidence>
<organism evidence="2">
    <name type="scientific">Campylobacter sp. CCS1377</name>
    <dbReference type="NCBI Taxonomy" id="3158229"/>
    <lineage>
        <taxon>Bacteria</taxon>
        <taxon>Pseudomonadati</taxon>
        <taxon>Campylobacterota</taxon>
        <taxon>Epsilonproteobacteria</taxon>
        <taxon>Campylobacterales</taxon>
        <taxon>Campylobacteraceae</taxon>
        <taxon>Campylobacter</taxon>
    </lineage>
</organism>
<evidence type="ECO:0000313" key="2">
    <source>
        <dbReference type="EMBL" id="XBJ28586.1"/>
    </source>
</evidence>
<dbReference type="SUPFAM" id="SSF56752">
    <property type="entry name" value="D-aminoacid aminotransferase-like PLP-dependent enzymes"/>
    <property type="match status" value="1"/>
</dbReference>
<dbReference type="PRINTS" id="PR00095">
    <property type="entry name" value="ANTSNTHASEI"/>
</dbReference>
<dbReference type="PANTHER" id="PTHR11236">
    <property type="entry name" value="AMINOBENZOATE/ANTHRANILATE SYNTHASE"/>
    <property type="match status" value="1"/>
</dbReference>
<dbReference type="InterPro" id="IPR001544">
    <property type="entry name" value="Aminotrans_IV"/>
</dbReference>
<name>A0AAU7E531_9BACT</name>